<accession>A0A7S2EXU4</accession>
<dbReference type="AlphaFoldDB" id="A0A7S2EXU4"/>
<dbReference type="PRINTS" id="PR00068">
    <property type="entry name" value="CUZNDISMTASE"/>
</dbReference>
<dbReference type="EMBL" id="HBGO01039655">
    <property type="protein sequence ID" value="CAD9362793.1"/>
    <property type="molecule type" value="Transcribed_RNA"/>
</dbReference>
<reference evidence="2" key="1">
    <citation type="submission" date="2021-01" db="EMBL/GenBank/DDBJ databases">
        <authorList>
            <person name="Corre E."/>
            <person name="Pelletier E."/>
            <person name="Niang G."/>
            <person name="Scheremetjew M."/>
            <person name="Finn R."/>
            <person name="Kale V."/>
            <person name="Holt S."/>
            <person name="Cochrane G."/>
            <person name="Meng A."/>
            <person name="Brown T."/>
            <person name="Cohen L."/>
        </authorList>
    </citation>
    <scope>NUCLEOTIDE SEQUENCE</scope>
    <source>
        <strain evidence="2">Grunow 1884</strain>
    </source>
</reference>
<proteinExistence type="predicted"/>
<protein>
    <recommendedName>
        <fullName evidence="1">Superoxide dismutase copper/zinc binding domain-containing protein</fullName>
    </recommendedName>
</protein>
<dbReference type="PANTHER" id="PTHR10003">
    <property type="entry name" value="SUPEROXIDE DISMUTASE CU-ZN -RELATED"/>
    <property type="match status" value="1"/>
</dbReference>
<dbReference type="InterPro" id="IPR001424">
    <property type="entry name" value="SOD_Cu_Zn_dom"/>
</dbReference>
<dbReference type="InterPro" id="IPR024134">
    <property type="entry name" value="SOD_Cu/Zn_/chaperone"/>
</dbReference>
<dbReference type="InterPro" id="IPR036423">
    <property type="entry name" value="SOD-like_Cu/Zn_dom_sf"/>
</dbReference>
<dbReference type="GO" id="GO:0005507">
    <property type="term" value="F:copper ion binding"/>
    <property type="evidence" value="ECO:0007669"/>
    <property type="project" value="InterPro"/>
</dbReference>
<gene>
    <name evidence="2" type="ORF">OSIN01602_LOCUS22999</name>
</gene>
<name>A0A7S2EXU4_TRICV</name>
<dbReference type="Pfam" id="PF00080">
    <property type="entry name" value="Sod_Cu"/>
    <property type="match status" value="1"/>
</dbReference>
<dbReference type="SUPFAM" id="SSF49329">
    <property type="entry name" value="Cu,Zn superoxide dismutase-like"/>
    <property type="match status" value="1"/>
</dbReference>
<dbReference type="CDD" id="cd00305">
    <property type="entry name" value="Cu-Zn_Superoxide_Dismutase"/>
    <property type="match status" value="1"/>
</dbReference>
<evidence type="ECO:0000313" key="2">
    <source>
        <dbReference type="EMBL" id="CAD9362793.1"/>
    </source>
</evidence>
<feature type="domain" description="Superoxide dismutase copper/zinc binding" evidence="1">
    <location>
        <begin position="25"/>
        <end position="160"/>
    </location>
</feature>
<sequence>MVIAQSVSKMAKCSCSLTGEGPESVSGLLRLSQASEDGPTIIEGEIKGLTAGKHAISVNVYGDLTQGLAGCGVIFNPFGKNHGAPEDDERMVGDLGNVVTSEDGKCLVQIEDRVLKLIGPHSVIGRSIVVYAGEDDCGRGGHELSLTTGNSGGRVAAGVIGIAP</sequence>
<evidence type="ECO:0000259" key="1">
    <source>
        <dbReference type="Pfam" id="PF00080"/>
    </source>
</evidence>
<dbReference type="GO" id="GO:0006801">
    <property type="term" value="P:superoxide metabolic process"/>
    <property type="evidence" value="ECO:0007669"/>
    <property type="project" value="InterPro"/>
</dbReference>
<dbReference type="Gene3D" id="2.60.40.200">
    <property type="entry name" value="Superoxide dismutase, copper/zinc binding domain"/>
    <property type="match status" value="1"/>
</dbReference>
<organism evidence="2">
    <name type="scientific">Trieres chinensis</name>
    <name type="common">Marine centric diatom</name>
    <name type="synonym">Odontella sinensis</name>
    <dbReference type="NCBI Taxonomy" id="1514140"/>
    <lineage>
        <taxon>Eukaryota</taxon>
        <taxon>Sar</taxon>
        <taxon>Stramenopiles</taxon>
        <taxon>Ochrophyta</taxon>
        <taxon>Bacillariophyta</taxon>
        <taxon>Mediophyceae</taxon>
        <taxon>Biddulphiophycidae</taxon>
        <taxon>Eupodiscales</taxon>
        <taxon>Parodontellaceae</taxon>
        <taxon>Trieres</taxon>
    </lineage>
</organism>